<gene>
    <name evidence="1" type="ORF">CPB83DRAFT_852512</name>
</gene>
<dbReference type="Proteomes" id="UP000807306">
    <property type="component" value="Unassembled WGS sequence"/>
</dbReference>
<name>A0A9P6EI69_9AGAR</name>
<reference evidence="1" key="1">
    <citation type="submission" date="2020-11" db="EMBL/GenBank/DDBJ databases">
        <authorList>
            <consortium name="DOE Joint Genome Institute"/>
            <person name="Ahrendt S."/>
            <person name="Riley R."/>
            <person name="Andreopoulos W."/>
            <person name="Labutti K."/>
            <person name="Pangilinan J."/>
            <person name="Ruiz-Duenas F.J."/>
            <person name="Barrasa J.M."/>
            <person name="Sanchez-Garcia M."/>
            <person name="Camarero S."/>
            <person name="Miyauchi S."/>
            <person name="Serrano A."/>
            <person name="Linde D."/>
            <person name="Babiker R."/>
            <person name="Drula E."/>
            <person name="Ayuso-Fernandez I."/>
            <person name="Pacheco R."/>
            <person name="Padilla G."/>
            <person name="Ferreira P."/>
            <person name="Barriuso J."/>
            <person name="Kellner H."/>
            <person name="Castanera R."/>
            <person name="Alfaro M."/>
            <person name="Ramirez L."/>
            <person name="Pisabarro A.G."/>
            <person name="Kuo A."/>
            <person name="Tritt A."/>
            <person name="Lipzen A."/>
            <person name="He G."/>
            <person name="Yan M."/>
            <person name="Ng V."/>
            <person name="Cullen D."/>
            <person name="Martin F."/>
            <person name="Rosso M.-N."/>
            <person name="Henrissat B."/>
            <person name="Hibbett D."/>
            <person name="Martinez A.T."/>
            <person name="Grigoriev I.V."/>
        </authorList>
    </citation>
    <scope>NUCLEOTIDE SEQUENCE</scope>
    <source>
        <strain evidence="1">CBS 506.95</strain>
    </source>
</reference>
<organism evidence="1 2">
    <name type="scientific">Crepidotus variabilis</name>
    <dbReference type="NCBI Taxonomy" id="179855"/>
    <lineage>
        <taxon>Eukaryota</taxon>
        <taxon>Fungi</taxon>
        <taxon>Dikarya</taxon>
        <taxon>Basidiomycota</taxon>
        <taxon>Agaricomycotina</taxon>
        <taxon>Agaricomycetes</taxon>
        <taxon>Agaricomycetidae</taxon>
        <taxon>Agaricales</taxon>
        <taxon>Agaricineae</taxon>
        <taxon>Crepidotaceae</taxon>
        <taxon>Crepidotus</taxon>
    </lineage>
</organism>
<evidence type="ECO:0000313" key="2">
    <source>
        <dbReference type="Proteomes" id="UP000807306"/>
    </source>
</evidence>
<dbReference type="EMBL" id="MU157846">
    <property type="protein sequence ID" value="KAF9529348.1"/>
    <property type="molecule type" value="Genomic_DNA"/>
</dbReference>
<protein>
    <submittedName>
        <fullName evidence="1">Uncharacterized protein</fullName>
    </submittedName>
</protein>
<dbReference type="OrthoDB" id="3039061at2759"/>
<keyword evidence="2" id="KW-1185">Reference proteome</keyword>
<dbReference type="AlphaFoldDB" id="A0A9P6EI69"/>
<proteinExistence type="predicted"/>
<evidence type="ECO:0000313" key="1">
    <source>
        <dbReference type="EMBL" id="KAF9529348.1"/>
    </source>
</evidence>
<comment type="caution">
    <text evidence="1">The sequence shown here is derived from an EMBL/GenBank/DDBJ whole genome shotgun (WGS) entry which is preliminary data.</text>
</comment>
<accession>A0A9P6EI69</accession>
<sequence>MAVIAGLLHHLPQLQTVWAKTINWVIGANLSGPTIRKSKKNLFDVRIPITLNHVRHLAITAPGTGTDILLCLDAPALYQVHLDGTRGHLFDNPYARANLIWSRAETGRVQSSLKRLASRSPNLRHLALTATYLSEECWTWLLLGSTVEPPPFHCLESLALHELDSQSGKVACGFTEAGLLRYSMRSDISLRKLSFRRCTFSIDGAVLVQVFINFIQQRPSNSFTLEIDDSFKGITDDHLDRLRLVGVVVRNIGRDVPGWWSHGHQIDALDSTAY</sequence>